<evidence type="ECO:0000256" key="6">
    <source>
        <dbReference type="ARBA" id="ARBA00023136"/>
    </source>
</evidence>
<feature type="chain" id="PRO_5012798232" evidence="10">
    <location>
        <begin position="43"/>
        <end position="884"/>
    </location>
</feature>
<evidence type="ECO:0000256" key="9">
    <source>
        <dbReference type="RuleBase" id="RU003357"/>
    </source>
</evidence>
<dbReference type="STRING" id="428993.SAMN06296058_1469"/>
<evidence type="ECO:0000256" key="3">
    <source>
        <dbReference type="ARBA" id="ARBA00022452"/>
    </source>
</evidence>
<keyword evidence="3 8" id="KW-1134">Transmembrane beta strand</keyword>
<evidence type="ECO:0000259" key="12">
    <source>
        <dbReference type="Pfam" id="PF07715"/>
    </source>
</evidence>
<evidence type="ECO:0000256" key="5">
    <source>
        <dbReference type="ARBA" id="ARBA00023077"/>
    </source>
</evidence>
<evidence type="ECO:0000259" key="11">
    <source>
        <dbReference type="Pfam" id="PF00593"/>
    </source>
</evidence>
<dbReference type="InterPro" id="IPR012910">
    <property type="entry name" value="Plug_dom"/>
</dbReference>
<dbReference type="GO" id="GO:0009279">
    <property type="term" value="C:cell outer membrane"/>
    <property type="evidence" value="ECO:0007669"/>
    <property type="project" value="UniProtKB-SubCell"/>
</dbReference>
<dbReference type="Gene3D" id="2.170.130.10">
    <property type="entry name" value="TonB-dependent receptor, plug domain"/>
    <property type="match status" value="1"/>
</dbReference>
<name>A0A1T5K8Y8_9GAMM</name>
<dbReference type="InterPro" id="IPR036942">
    <property type="entry name" value="Beta-barrel_TonB_sf"/>
</dbReference>
<gene>
    <name evidence="13" type="ORF">SAMN06296058_1469</name>
</gene>
<proteinExistence type="inferred from homology"/>
<keyword evidence="4 8" id="KW-0812">Transmembrane</keyword>
<dbReference type="EMBL" id="FUZV01000001">
    <property type="protein sequence ID" value="SKC59985.1"/>
    <property type="molecule type" value="Genomic_DNA"/>
</dbReference>
<protein>
    <submittedName>
        <fullName evidence="13">Iron complex outermembrane recepter protein</fullName>
    </submittedName>
</protein>
<dbReference type="Gene3D" id="2.40.170.20">
    <property type="entry name" value="TonB-dependent receptor, beta-barrel domain"/>
    <property type="match status" value="1"/>
</dbReference>
<keyword evidence="6 8" id="KW-0472">Membrane</keyword>
<dbReference type="InterPro" id="IPR000531">
    <property type="entry name" value="Beta-barrel_TonB"/>
</dbReference>
<dbReference type="Pfam" id="PF00593">
    <property type="entry name" value="TonB_dep_Rec_b-barrel"/>
    <property type="match status" value="1"/>
</dbReference>
<comment type="similarity">
    <text evidence="8 9">Belongs to the TonB-dependent receptor family.</text>
</comment>
<feature type="domain" description="TonB-dependent receptor-like beta-barrel" evidence="11">
    <location>
        <begin position="405"/>
        <end position="845"/>
    </location>
</feature>
<keyword evidence="7 8" id="KW-0998">Cell outer membrane</keyword>
<keyword evidence="5 9" id="KW-0798">TonB box</keyword>
<comment type="subcellular location">
    <subcellularLocation>
        <location evidence="1 8">Cell outer membrane</location>
        <topology evidence="1 8">Multi-pass membrane protein</topology>
    </subcellularLocation>
</comment>
<keyword evidence="10" id="KW-0732">Signal</keyword>
<evidence type="ECO:0000256" key="7">
    <source>
        <dbReference type="ARBA" id="ARBA00023237"/>
    </source>
</evidence>
<dbReference type="AlphaFoldDB" id="A0A1T5K8Y8"/>
<feature type="domain" description="TonB-dependent receptor plug" evidence="12">
    <location>
        <begin position="83"/>
        <end position="204"/>
    </location>
</feature>
<dbReference type="InterPro" id="IPR039426">
    <property type="entry name" value="TonB-dep_rcpt-like"/>
</dbReference>
<reference evidence="13 14" key="1">
    <citation type="submission" date="2017-02" db="EMBL/GenBank/DDBJ databases">
        <authorList>
            <person name="Peterson S.W."/>
        </authorList>
    </citation>
    <scope>NUCLEOTIDE SEQUENCE [LARGE SCALE GENOMIC DNA]</scope>
    <source>
        <strain evidence="13 14">P15</strain>
    </source>
</reference>
<evidence type="ECO:0000256" key="10">
    <source>
        <dbReference type="SAM" id="SignalP"/>
    </source>
</evidence>
<evidence type="ECO:0000256" key="8">
    <source>
        <dbReference type="PROSITE-ProRule" id="PRU01360"/>
    </source>
</evidence>
<evidence type="ECO:0000256" key="1">
    <source>
        <dbReference type="ARBA" id="ARBA00004571"/>
    </source>
</evidence>
<keyword evidence="14" id="KW-1185">Reference proteome</keyword>
<accession>A0A1T5K8Y8</accession>
<dbReference type="InterPro" id="IPR037066">
    <property type="entry name" value="Plug_dom_sf"/>
</dbReference>
<evidence type="ECO:0000313" key="14">
    <source>
        <dbReference type="Proteomes" id="UP000190341"/>
    </source>
</evidence>
<sequence length="884" mass="94571">MSKRVGEHSRISHSTLTTSVRLALAMLAVGAAPQAWSQTAQAETQAQAQAQTTNTGTSTTGNQATTLDVVSVLGSRTTPRTVSTSAVPIDIISGDEFRNQGATDALDQLRVLVPSFTVSTIPIDDAASLIRPANLRGLPPDNTLVLVNGKRFHRSAVITFLGHGLSDGAQGPDLSVFPSMALEQVEVLRDGAAAQYGSDAIAGVINFGLKKTAEGGAFELFAGQFYEGDGFTTQYSAQVGLPLTSRGYATLTAEWRKADDTSRSVQRDDAAADIAAGYPGVRDPVQIWGSPKVNDDFKFVANLGISGDSADFYLFGNYAKREVDGGFYYRDPAGRSGVYTNDGGETLLIGDLTGAGGCPTIALRDGDGNLIPYSTVAGQVAGLPANCFTFLSMFTGGFTPRFGGSLEDLSVVGGVKGTWSDDWHWDVSATYGRNDIDFLIYNTINASLGPNQPPGLRFHPGGNMQTEKGVNFDITHDIATSFTAQPLRLAAGAEWREESFEIKAGDGPSTAIGPLTDQGFALGSNGFNGFSPRTAGTFDRANWAVYADLEAQFTEQFLLAAAVRHEDYDDFGGTTKGKLTGRFDVTDTFALRGAISTGFRAPTPGQANASQITTAFTAGTGLTDIATLPPTNPIAQLKGAQPLTPEESKNYSVGMVWDSGNWLVTIDAYRIEVEDRIALSTNFDLTEEERDALVAAGNPEAASISSVTYFGNSFDTTTSGVDFVGSYESDHFGGDTTYSLAMNWNKTEVDRYNPDFVNESRVYKLEESLPKTKGYLSVNHQREVFHANLRLAYYGSWYEDHLDSGVISAADGGLPIYSGSKFIVDAEVGWKLPSGIYFNLGAQNLFDEVPEDNPWGGVAGAQYPVHSPYGFNGGFYYARVGWTF</sequence>
<dbReference type="Pfam" id="PF07715">
    <property type="entry name" value="Plug"/>
    <property type="match status" value="1"/>
</dbReference>
<evidence type="ECO:0000256" key="2">
    <source>
        <dbReference type="ARBA" id="ARBA00022448"/>
    </source>
</evidence>
<evidence type="ECO:0000313" key="13">
    <source>
        <dbReference type="EMBL" id="SKC59985.1"/>
    </source>
</evidence>
<dbReference type="SUPFAM" id="SSF56935">
    <property type="entry name" value="Porins"/>
    <property type="match status" value="1"/>
</dbReference>
<dbReference type="PANTHER" id="PTHR47234:SF3">
    <property type="entry name" value="SECRETIN_TONB SHORT N-TERMINAL DOMAIN-CONTAINING PROTEIN"/>
    <property type="match status" value="1"/>
</dbReference>
<dbReference type="PROSITE" id="PS52016">
    <property type="entry name" value="TONB_DEPENDENT_REC_3"/>
    <property type="match status" value="1"/>
</dbReference>
<keyword evidence="2 8" id="KW-0813">Transport</keyword>
<dbReference type="Proteomes" id="UP000190341">
    <property type="component" value="Unassembled WGS sequence"/>
</dbReference>
<dbReference type="PANTHER" id="PTHR47234">
    <property type="match status" value="1"/>
</dbReference>
<feature type="signal peptide" evidence="10">
    <location>
        <begin position="1"/>
        <end position="42"/>
    </location>
</feature>
<organism evidence="13 14">
    <name type="scientific">Pseudoxanthomonas indica</name>
    <dbReference type="NCBI Taxonomy" id="428993"/>
    <lineage>
        <taxon>Bacteria</taxon>
        <taxon>Pseudomonadati</taxon>
        <taxon>Pseudomonadota</taxon>
        <taxon>Gammaproteobacteria</taxon>
        <taxon>Lysobacterales</taxon>
        <taxon>Lysobacteraceae</taxon>
        <taxon>Pseudoxanthomonas</taxon>
    </lineage>
</organism>
<dbReference type="CDD" id="cd01347">
    <property type="entry name" value="ligand_gated_channel"/>
    <property type="match status" value="1"/>
</dbReference>
<dbReference type="OrthoDB" id="9805434at2"/>
<evidence type="ECO:0000256" key="4">
    <source>
        <dbReference type="ARBA" id="ARBA00022692"/>
    </source>
</evidence>